<evidence type="ECO:0000313" key="11">
    <source>
        <dbReference type="EMBL" id="OGL80866.1"/>
    </source>
</evidence>
<evidence type="ECO:0000256" key="8">
    <source>
        <dbReference type="HAMAP-Rule" id="MF_00530"/>
    </source>
</evidence>
<evidence type="ECO:0000256" key="7">
    <source>
        <dbReference type="ARBA" id="ARBA00023310"/>
    </source>
</evidence>
<evidence type="ECO:0000256" key="2">
    <source>
        <dbReference type="ARBA" id="ARBA00005712"/>
    </source>
</evidence>
<dbReference type="InterPro" id="IPR020546">
    <property type="entry name" value="ATP_synth_F1_dsu/esu_N"/>
</dbReference>
<dbReference type="CDD" id="cd12152">
    <property type="entry name" value="F1-ATPase_delta"/>
    <property type="match status" value="1"/>
</dbReference>
<comment type="function">
    <text evidence="8">Produces ATP from ADP in the presence of a proton gradient across the membrane.</text>
</comment>
<dbReference type="InterPro" id="IPR036771">
    <property type="entry name" value="ATPsynth_dsu/esu_N"/>
</dbReference>
<name>A0A1F7URG9_9BACT</name>
<dbReference type="NCBIfam" id="TIGR01216">
    <property type="entry name" value="ATP_synt_epsi"/>
    <property type="match status" value="1"/>
</dbReference>
<gene>
    <name evidence="8" type="primary">atpC</name>
    <name evidence="11" type="ORF">A3B21_03815</name>
</gene>
<evidence type="ECO:0000259" key="10">
    <source>
        <dbReference type="Pfam" id="PF02823"/>
    </source>
</evidence>
<dbReference type="InterPro" id="IPR001469">
    <property type="entry name" value="ATP_synth_F1_dsu/esu"/>
</dbReference>
<dbReference type="GO" id="GO:0012505">
    <property type="term" value="C:endomembrane system"/>
    <property type="evidence" value="ECO:0007669"/>
    <property type="project" value="UniProtKB-SubCell"/>
</dbReference>
<keyword evidence="5 8" id="KW-0472">Membrane</keyword>
<dbReference type="AlphaFoldDB" id="A0A1F7URG9"/>
<protein>
    <recommendedName>
        <fullName evidence="8">ATP synthase epsilon chain</fullName>
    </recommendedName>
    <alternativeName>
        <fullName evidence="8">ATP synthase F1 sector epsilon subunit</fullName>
    </alternativeName>
    <alternativeName>
        <fullName evidence="8">F-ATPase epsilon subunit</fullName>
    </alternativeName>
</protein>
<keyword evidence="6 8" id="KW-0139">CF(1)</keyword>
<dbReference type="GO" id="GO:0046933">
    <property type="term" value="F:proton-transporting ATP synthase activity, rotational mechanism"/>
    <property type="evidence" value="ECO:0007669"/>
    <property type="project" value="UniProtKB-UniRule"/>
</dbReference>
<comment type="subcellular location">
    <subcellularLocation>
        <location evidence="8">Cell membrane</location>
        <topology evidence="8">Peripheral membrane protein</topology>
    </subcellularLocation>
    <subcellularLocation>
        <location evidence="1">Endomembrane system</location>
        <topology evidence="1">Peripheral membrane protein</topology>
    </subcellularLocation>
</comment>
<evidence type="ECO:0000256" key="1">
    <source>
        <dbReference type="ARBA" id="ARBA00004184"/>
    </source>
</evidence>
<keyword evidence="8" id="KW-0375">Hydrogen ion transport</keyword>
<evidence type="ECO:0000256" key="3">
    <source>
        <dbReference type="ARBA" id="ARBA00022448"/>
    </source>
</evidence>
<reference evidence="11 12" key="1">
    <citation type="journal article" date="2016" name="Nat. Commun.">
        <title>Thousands of microbial genomes shed light on interconnected biogeochemical processes in an aquifer system.</title>
        <authorList>
            <person name="Anantharaman K."/>
            <person name="Brown C.T."/>
            <person name="Hug L.A."/>
            <person name="Sharon I."/>
            <person name="Castelle C.J."/>
            <person name="Probst A.J."/>
            <person name="Thomas B.C."/>
            <person name="Singh A."/>
            <person name="Wilkins M.J."/>
            <person name="Karaoz U."/>
            <person name="Brodie E.L."/>
            <person name="Williams K.H."/>
            <person name="Hubbard S.S."/>
            <person name="Banfield J.F."/>
        </authorList>
    </citation>
    <scope>NUCLEOTIDE SEQUENCE [LARGE SCALE GENOMIC DNA]</scope>
</reference>
<evidence type="ECO:0000256" key="6">
    <source>
        <dbReference type="ARBA" id="ARBA00023196"/>
    </source>
</evidence>
<keyword evidence="7 8" id="KW-0066">ATP synthesis</keyword>
<dbReference type="Gene3D" id="2.60.15.10">
    <property type="entry name" value="F0F1 ATP synthase delta/epsilon subunit, N-terminal"/>
    <property type="match status" value="1"/>
</dbReference>
<comment type="subunit">
    <text evidence="8 9">F-type ATPases have 2 components, CF(1) - the catalytic core - and CF(0) - the membrane proton channel. CF(1) has five subunits: alpha(3), beta(3), gamma(1), delta(1), epsilon(1). CF(0) has three main subunits: a, b and c.</text>
</comment>
<evidence type="ECO:0000256" key="5">
    <source>
        <dbReference type="ARBA" id="ARBA00023136"/>
    </source>
</evidence>
<dbReference type="GO" id="GO:0005886">
    <property type="term" value="C:plasma membrane"/>
    <property type="evidence" value="ECO:0007669"/>
    <property type="project" value="UniProtKB-SubCell"/>
</dbReference>
<comment type="similarity">
    <text evidence="2 8 9">Belongs to the ATPase epsilon chain family.</text>
</comment>
<dbReference type="SUPFAM" id="SSF51344">
    <property type="entry name" value="Epsilon subunit of F1F0-ATP synthase N-terminal domain"/>
    <property type="match status" value="1"/>
</dbReference>
<evidence type="ECO:0000256" key="4">
    <source>
        <dbReference type="ARBA" id="ARBA00023065"/>
    </source>
</evidence>
<feature type="domain" description="ATP synthase F1 complex delta/epsilon subunit N-terminal" evidence="10">
    <location>
        <begin position="3"/>
        <end position="81"/>
    </location>
</feature>
<dbReference type="GO" id="GO:0045259">
    <property type="term" value="C:proton-transporting ATP synthase complex"/>
    <property type="evidence" value="ECO:0007669"/>
    <property type="project" value="UniProtKB-KW"/>
</dbReference>
<proteinExistence type="inferred from homology"/>
<sequence>MITFEIATPERIVYKDTVDSLTLPTKDGEITVLTNHIPLVSALQPGAITVRKGGQEIYMATSGGFIEVQPGNRVVVLADTAERAEELTLAAIEKARADAEKVLKEKRVLDEESFALAAAALERELARLKVARKRHHRGGPTISSTETGQE</sequence>
<dbReference type="Proteomes" id="UP000176897">
    <property type="component" value="Unassembled WGS sequence"/>
</dbReference>
<accession>A0A1F7URG9</accession>
<evidence type="ECO:0000256" key="9">
    <source>
        <dbReference type="RuleBase" id="RU003656"/>
    </source>
</evidence>
<dbReference type="EMBL" id="MGEJ01000013">
    <property type="protein sequence ID" value="OGL80866.1"/>
    <property type="molecule type" value="Genomic_DNA"/>
</dbReference>
<evidence type="ECO:0000313" key="12">
    <source>
        <dbReference type="Proteomes" id="UP000176897"/>
    </source>
</evidence>
<keyword evidence="3 8" id="KW-0813">Transport</keyword>
<comment type="caution">
    <text evidence="11">The sequence shown here is derived from an EMBL/GenBank/DDBJ whole genome shotgun (WGS) entry which is preliminary data.</text>
</comment>
<dbReference type="PANTHER" id="PTHR13822:SF10">
    <property type="entry name" value="ATP SYNTHASE EPSILON CHAIN, CHLOROPLASTIC"/>
    <property type="match status" value="1"/>
</dbReference>
<dbReference type="STRING" id="1802401.A3B21_03815"/>
<organism evidence="11 12">
    <name type="scientific">Candidatus Uhrbacteria bacterium RIFCSPLOWO2_01_FULL_47_24</name>
    <dbReference type="NCBI Taxonomy" id="1802401"/>
    <lineage>
        <taxon>Bacteria</taxon>
        <taxon>Candidatus Uhriibacteriota</taxon>
    </lineage>
</organism>
<dbReference type="HAMAP" id="MF_00530">
    <property type="entry name" value="ATP_synth_epsil_bac"/>
    <property type="match status" value="1"/>
</dbReference>
<dbReference type="GO" id="GO:0005524">
    <property type="term" value="F:ATP binding"/>
    <property type="evidence" value="ECO:0007669"/>
    <property type="project" value="UniProtKB-UniRule"/>
</dbReference>
<keyword evidence="4 8" id="KW-0406">Ion transport</keyword>
<dbReference type="PANTHER" id="PTHR13822">
    <property type="entry name" value="ATP SYNTHASE DELTA/EPSILON CHAIN"/>
    <property type="match status" value="1"/>
</dbReference>
<keyword evidence="8" id="KW-1003">Cell membrane</keyword>
<dbReference type="Pfam" id="PF02823">
    <property type="entry name" value="ATP-synt_DE_N"/>
    <property type="match status" value="1"/>
</dbReference>